<dbReference type="SUPFAM" id="SSF48371">
    <property type="entry name" value="ARM repeat"/>
    <property type="match status" value="1"/>
</dbReference>
<reference evidence="2" key="1">
    <citation type="journal article" date="2019" name="Int. J. Syst. Evol. Microbiol.">
        <title>The Global Catalogue of Microorganisms (GCM) 10K type strain sequencing project: providing services to taxonomists for standard genome sequencing and annotation.</title>
        <authorList>
            <consortium name="The Broad Institute Genomics Platform"/>
            <consortium name="The Broad Institute Genome Sequencing Center for Infectious Disease"/>
            <person name="Wu L."/>
            <person name="Ma J."/>
        </authorList>
    </citation>
    <scope>NUCLEOTIDE SEQUENCE [LARGE SCALE GENOMIC DNA]</scope>
    <source>
        <strain evidence="2">JCM 31202</strain>
    </source>
</reference>
<dbReference type="Gene3D" id="1.25.10.10">
    <property type="entry name" value="Leucine-rich Repeat Variant"/>
    <property type="match status" value="2"/>
</dbReference>
<dbReference type="InterPro" id="IPR011989">
    <property type="entry name" value="ARM-like"/>
</dbReference>
<dbReference type="InterPro" id="IPR004155">
    <property type="entry name" value="PBS_lyase_HEAT"/>
</dbReference>
<dbReference type="Pfam" id="PF13646">
    <property type="entry name" value="HEAT_2"/>
    <property type="match status" value="1"/>
</dbReference>
<dbReference type="RefSeq" id="WP_378304560.1">
    <property type="nucleotide sequence ID" value="NZ_JBHTJA010000090.1"/>
</dbReference>
<evidence type="ECO:0000313" key="1">
    <source>
        <dbReference type="EMBL" id="MFD0904567.1"/>
    </source>
</evidence>
<proteinExistence type="predicted"/>
<organism evidence="1 2">
    <name type="scientific">Actinomadura sediminis</name>
    <dbReference type="NCBI Taxonomy" id="1038904"/>
    <lineage>
        <taxon>Bacteria</taxon>
        <taxon>Bacillati</taxon>
        <taxon>Actinomycetota</taxon>
        <taxon>Actinomycetes</taxon>
        <taxon>Streptosporangiales</taxon>
        <taxon>Thermomonosporaceae</taxon>
        <taxon>Actinomadura</taxon>
    </lineage>
</organism>
<name>A0ABW3EZU7_9ACTN</name>
<keyword evidence="2" id="KW-1185">Reference proteome</keyword>
<sequence length="622" mass="64614">MSDVPWGELVHAYGSAAALPGTLERAASADPAVAEQALDSLFGTIYHQGFVYPATVPAVEVLYRLLSDPGVHHRPRILELLSAVAGAVWDLEDQDEDLQAWARDARAAVEAGYRTLISLLDDGDPDVRAAAAFVLADLPEHDPDPVTTLRASFAGEGDAGAAAGIVLAVGDICRDRDDRPLAWLAERARDGRREVRAAAATALLWCGADDPGTDLLRALTDEIRAPESALDGQLWVLGEGRTGFLTAALDDRPGPQIRLARDALAVPAPAKAAEAARRAGEVMRTWRDGPAALLPPLAGLLTGPDEVVREAVWQIRQGGPDIALVADALPPLLGRPENVVAGAALEALARAGDARAVPVLAADLAEPRLAFDPARALAGLRDHADALVPDVRAFLAEPVKGTGFAGNLLTSVLHGTAAWGERALPLLPELVSLLERRKAVPSAARVLASLGPAATDAVPVLRRFLGRRHGRPASENAAWAIWRITGDGDEPLRYLARAVRHGPDDDAAGHLFALGAAAAPAVPLLDPATPPGAAIVHRVTGDTASLLPHLVAAVDATPAGMLAVRRLGAIGPPAVAAVPAVREIAESPRVMAGGAAADVVAADRAYRAVAARALARITGADR</sequence>
<dbReference type="SMART" id="SM00567">
    <property type="entry name" value="EZ_HEAT"/>
    <property type="match status" value="3"/>
</dbReference>
<accession>A0ABW3EZU7</accession>
<dbReference type="EMBL" id="JBHTJA010000090">
    <property type="protein sequence ID" value="MFD0904567.1"/>
    <property type="molecule type" value="Genomic_DNA"/>
</dbReference>
<dbReference type="InterPro" id="IPR016024">
    <property type="entry name" value="ARM-type_fold"/>
</dbReference>
<protein>
    <submittedName>
        <fullName evidence="1">HEAT repeat domain-containing protein</fullName>
    </submittedName>
</protein>
<gene>
    <name evidence="1" type="ORF">ACFQ11_29575</name>
</gene>
<evidence type="ECO:0000313" key="2">
    <source>
        <dbReference type="Proteomes" id="UP001596972"/>
    </source>
</evidence>
<dbReference type="Proteomes" id="UP001596972">
    <property type="component" value="Unassembled WGS sequence"/>
</dbReference>
<comment type="caution">
    <text evidence="1">The sequence shown here is derived from an EMBL/GenBank/DDBJ whole genome shotgun (WGS) entry which is preliminary data.</text>
</comment>